<accession>A0A430A168</accession>
<dbReference type="Gene3D" id="1.10.287.750">
    <property type="entry name" value="SO2669-like"/>
    <property type="match status" value="1"/>
</dbReference>
<protein>
    <submittedName>
        <fullName evidence="1">Uncharacterized protein</fullName>
    </submittedName>
</protein>
<organism evidence="1 2">
    <name type="scientific">Vagococcus vulneris</name>
    <dbReference type="NCBI Taxonomy" id="1977869"/>
    <lineage>
        <taxon>Bacteria</taxon>
        <taxon>Bacillati</taxon>
        <taxon>Bacillota</taxon>
        <taxon>Bacilli</taxon>
        <taxon>Lactobacillales</taxon>
        <taxon>Enterococcaceae</taxon>
        <taxon>Vagococcus</taxon>
    </lineage>
</organism>
<comment type="caution">
    <text evidence="1">The sequence shown here is derived from an EMBL/GenBank/DDBJ whole genome shotgun (WGS) entry which is preliminary data.</text>
</comment>
<dbReference type="Pfam" id="PF07408">
    <property type="entry name" value="DUF1507"/>
    <property type="match status" value="1"/>
</dbReference>
<dbReference type="AlphaFoldDB" id="A0A430A168"/>
<dbReference type="SUPFAM" id="SSF140404">
    <property type="entry name" value="EF2458-like"/>
    <property type="match status" value="1"/>
</dbReference>
<evidence type="ECO:0000313" key="2">
    <source>
        <dbReference type="Proteomes" id="UP000287857"/>
    </source>
</evidence>
<dbReference type="InterPro" id="IPR009983">
    <property type="entry name" value="UPF0358"/>
</dbReference>
<dbReference type="RefSeq" id="WP_125983103.1">
    <property type="nucleotide sequence ID" value="NZ_NGJS01000002.1"/>
</dbReference>
<gene>
    <name evidence="1" type="ORF">CBF37_02300</name>
</gene>
<sequence length="99" mass="11866">MLEISREAGLMVLQEESEKIKRLIKNQHNYECIAQCRAFEEVIDTQMFGYSRQLDFAQKIGIITREENHQLIIKLETELNDVYNKVYDEQRDKEISERK</sequence>
<dbReference type="OrthoDB" id="2135235at2"/>
<reference evidence="1 2" key="1">
    <citation type="submission" date="2017-05" db="EMBL/GenBank/DDBJ databases">
        <title>Vagococcus spp. assemblies.</title>
        <authorList>
            <person name="Gulvik C.A."/>
        </authorList>
    </citation>
    <scope>NUCLEOTIDE SEQUENCE [LARGE SCALE GENOMIC DNA]</scope>
    <source>
        <strain evidence="1 2">SS1995</strain>
    </source>
</reference>
<name>A0A430A168_9ENTE</name>
<evidence type="ECO:0000313" key="1">
    <source>
        <dbReference type="EMBL" id="RSU00151.1"/>
    </source>
</evidence>
<dbReference type="Proteomes" id="UP000287857">
    <property type="component" value="Unassembled WGS sequence"/>
</dbReference>
<dbReference type="InterPro" id="IPR036270">
    <property type="entry name" value="UPF0358_sf"/>
</dbReference>
<keyword evidence="2" id="KW-1185">Reference proteome</keyword>
<dbReference type="EMBL" id="NGJS01000002">
    <property type="protein sequence ID" value="RSU00151.1"/>
    <property type="molecule type" value="Genomic_DNA"/>
</dbReference>
<proteinExistence type="predicted"/>